<organism evidence="1 2">
    <name type="scientific">Pluteus cervinus</name>
    <dbReference type="NCBI Taxonomy" id="181527"/>
    <lineage>
        <taxon>Eukaryota</taxon>
        <taxon>Fungi</taxon>
        <taxon>Dikarya</taxon>
        <taxon>Basidiomycota</taxon>
        <taxon>Agaricomycotina</taxon>
        <taxon>Agaricomycetes</taxon>
        <taxon>Agaricomycetidae</taxon>
        <taxon>Agaricales</taxon>
        <taxon>Pluteineae</taxon>
        <taxon>Pluteaceae</taxon>
        <taxon>Pluteus</taxon>
    </lineage>
</organism>
<dbReference type="EMBL" id="ML208387">
    <property type="protein sequence ID" value="TFK67028.1"/>
    <property type="molecule type" value="Genomic_DNA"/>
</dbReference>
<accession>A0ACD3AM85</accession>
<reference evidence="1 2" key="1">
    <citation type="journal article" date="2019" name="Nat. Ecol. Evol.">
        <title>Megaphylogeny resolves global patterns of mushroom evolution.</title>
        <authorList>
            <person name="Varga T."/>
            <person name="Krizsan K."/>
            <person name="Foldi C."/>
            <person name="Dima B."/>
            <person name="Sanchez-Garcia M."/>
            <person name="Sanchez-Ramirez S."/>
            <person name="Szollosi G.J."/>
            <person name="Szarkandi J.G."/>
            <person name="Papp V."/>
            <person name="Albert L."/>
            <person name="Andreopoulos W."/>
            <person name="Angelini C."/>
            <person name="Antonin V."/>
            <person name="Barry K.W."/>
            <person name="Bougher N.L."/>
            <person name="Buchanan P."/>
            <person name="Buyck B."/>
            <person name="Bense V."/>
            <person name="Catcheside P."/>
            <person name="Chovatia M."/>
            <person name="Cooper J."/>
            <person name="Damon W."/>
            <person name="Desjardin D."/>
            <person name="Finy P."/>
            <person name="Geml J."/>
            <person name="Haridas S."/>
            <person name="Hughes K."/>
            <person name="Justo A."/>
            <person name="Karasinski D."/>
            <person name="Kautmanova I."/>
            <person name="Kiss B."/>
            <person name="Kocsube S."/>
            <person name="Kotiranta H."/>
            <person name="LaButti K.M."/>
            <person name="Lechner B.E."/>
            <person name="Liimatainen K."/>
            <person name="Lipzen A."/>
            <person name="Lukacs Z."/>
            <person name="Mihaltcheva S."/>
            <person name="Morgado L.N."/>
            <person name="Niskanen T."/>
            <person name="Noordeloos M.E."/>
            <person name="Ohm R.A."/>
            <person name="Ortiz-Santana B."/>
            <person name="Ovrebo C."/>
            <person name="Racz N."/>
            <person name="Riley R."/>
            <person name="Savchenko A."/>
            <person name="Shiryaev A."/>
            <person name="Soop K."/>
            <person name="Spirin V."/>
            <person name="Szebenyi C."/>
            <person name="Tomsovsky M."/>
            <person name="Tulloss R.E."/>
            <person name="Uehling J."/>
            <person name="Grigoriev I.V."/>
            <person name="Vagvolgyi C."/>
            <person name="Papp T."/>
            <person name="Martin F.M."/>
            <person name="Miettinen O."/>
            <person name="Hibbett D.S."/>
            <person name="Nagy L.G."/>
        </authorList>
    </citation>
    <scope>NUCLEOTIDE SEQUENCE [LARGE SCALE GENOMIC DNA]</scope>
    <source>
        <strain evidence="1 2">NL-1719</strain>
    </source>
</reference>
<dbReference type="Proteomes" id="UP000308600">
    <property type="component" value="Unassembled WGS sequence"/>
</dbReference>
<evidence type="ECO:0000313" key="1">
    <source>
        <dbReference type="EMBL" id="TFK67028.1"/>
    </source>
</evidence>
<protein>
    <submittedName>
        <fullName evidence="1">Uncharacterized protein</fullName>
    </submittedName>
</protein>
<proteinExistence type="predicted"/>
<sequence>MFLSFIPGEKRPKSKAMIGMMIDDQRDSQTNPCLTSSETLLFIPNTNVAATLSPRSHHSIFRCLDGFTLYKCSQVCRLFSGIITNDVSIQYIFELYNSSLMEGPDFPEQPLLERLVKLRSFVAERQNPRELLIDNIITFEGGWEEFGAYDQNLYVRLYKYDQMLGTVDLTDTICDGEQTDPPDDLHALPPGQWDAQSFAIDRNRDLIILLDGNYTDWNRGSRFHVLTLSQLSPHPSAAVPIIFWNGALLECGPFIFTIYQDLFTVCDSRSPGEVALVYNWKTRTCLLVGIFPVTTIQ</sequence>
<evidence type="ECO:0000313" key="2">
    <source>
        <dbReference type="Proteomes" id="UP000308600"/>
    </source>
</evidence>
<gene>
    <name evidence="1" type="ORF">BDN72DRAFT_899312</name>
</gene>
<name>A0ACD3AM85_9AGAR</name>
<keyword evidence="2" id="KW-1185">Reference proteome</keyword>